<keyword evidence="3" id="KW-1185">Reference proteome</keyword>
<dbReference type="InterPro" id="IPR019121">
    <property type="entry name" value="CRISPR-assoc_CXXC-CXXC_dom"/>
</dbReference>
<dbReference type="NCBIfam" id="TIGR01908">
    <property type="entry name" value="cas_CXXC_CXXC"/>
    <property type="match status" value="1"/>
</dbReference>
<dbReference type="RefSeq" id="WP_340391567.1">
    <property type="nucleotide sequence ID" value="NZ_JBBNFM010000006.1"/>
</dbReference>
<feature type="domain" description="CRISPR-associated protein CXXC-CXXC" evidence="1">
    <location>
        <begin position="220"/>
        <end position="282"/>
    </location>
</feature>
<name>A0ABV1EKJ2_9FIRM</name>
<evidence type="ECO:0000313" key="3">
    <source>
        <dbReference type="Proteomes" id="UP001482186"/>
    </source>
</evidence>
<dbReference type="InterPro" id="IPR010180">
    <property type="entry name" value="CRISPR-assoc_prot_CXXC-CXXC"/>
</dbReference>
<organism evidence="2 3">
    <name type="scientific">Coprococcus ammoniilyticus</name>
    <dbReference type="NCBI Taxonomy" id="2981785"/>
    <lineage>
        <taxon>Bacteria</taxon>
        <taxon>Bacillati</taxon>
        <taxon>Bacillota</taxon>
        <taxon>Clostridia</taxon>
        <taxon>Lachnospirales</taxon>
        <taxon>Lachnospiraceae</taxon>
        <taxon>Coprococcus</taxon>
    </lineage>
</organism>
<evidence type="ECO:0000259" key="1">
    <source>
        <dbReference type="Pfam" id="PF09706"/>
    </source>
</evidence>
<reference evidence="2 3" key="1">
    <citation type="submission" date="2024-04" db="EMBL/GenBank/DDBJ databases">
        <title>Human intestinal bacterial collection.</title>
        <authorList>
            <person name="Pauvert C."/>
            <person name="Hitch T.C.A."/>
            <person name="Clavel T."/>
        </authorList>
    </citation>
    <scope>NUCLEOTIDE SEQUENCE [LARGE SCALE GENOMIC DNA]</scope>
    <source>
        <strain evidence="2 3">CLA-AA-H141</strain>
    </source>
</reference>
<dbReference type="EMBL" id="JBBNFM010000006">
    <property type="protein sequence ID" value="MEQ2454437.1"/>
    <property type="molecule type" value="Genomic_DNA"/>
</dbReference>
<evidence type="ECO:0000313" key="2">
    <source>
        <dbReference type="EMBL" id="MEQ2454437.1"/>
    </source>
</evidence>
<dbReference type="Pfam" id="PF09706">
    <property type="entry name" value="Cas_CXXC_CXXC"/>
    <property type="match status" value="1"/>
</dbReference>
<accession>A0ABV1EKJ2</accession>
<comment type="caution">
    <text evidence="2">The sequence shown here is derived from an EMBL/GenBank/DDBJ whole genome shotgun (WGS) entry which is preliminary data.</text>
</comment>
<gene>
    <name evidence="2" type="primary">cas8a1</name>
    <name evidence="2" type="ORF">AAAT04_10345</name>
</gene>
<proteinExistence type="predicted"/>
<dbReference type="CDD" id="cd09754">
    <property type="entry name" value="Cas8a1_I-A"/>
    <property type="match status" value="1"/>
</dbReference>
<dbReference type="Proteomes" id="UP001482186">
    <property type="component" value="Unassembled WGS sequence"/>
</dbReference>
<protein>
    <submittedName>
        <fullName evidence="2">Type I-B CRISPR-associated protein Cas8b1/Cst1</fullName>
    </submittedName>
</protein>
<sequence>MGRIYIPMGDFLKNAGIVGMHYILDEIADASEDLDYGYTEDNQQLWLDTDFCQKTDWTDLYFRGITTYYRSHSVYQTILDKIKNLLAVLDLPEWDGKKWKDDIKFINDKLLSNSYKSGIASIKDEVDTTEAYELLKAVKLKESMEPELLRDRLVQLYEFLIQPICAETLIMKSAIYNYINRFWDGKCFLLRANAAKNMREVFENDFSEPFRTYIAIDQKKAKEICIDCSAMIDSKTKVSLAFMKDQADDLARKQSAFWNCKVDAFLCPVCAFVYALSPLGFYLMENRFLFINTDQNIQELLEANRKDGVMQDAEREDEERYTSWISRTLNLLLKMKTEELGNIQVITRGRDESERYTFDIINKNILAILNDEKVRAGLDVLSKYPYIKKGTEYINIHETVILNILRYRNQYPLLNILLRQSLDTKTYLVDAYWVYDIQIRVSLLKKDNVDKNRIGGAIVNRYKVRECGYELRNKLLAAKGTSDDSRIRGTVYRLLNAVAVGDVSHFMEIIMRIYCSVNLTVPDAFIECLDNREKFREYGYAFLMGLEGSHYEKKEEKVND</sequence>